<comment type="caution">
    <text evidence="3">Lacks conserved residue(s) required for the propagation of feature annotation.</text>
</comment>
<dbReference type="InterPro" id="IPR000001">
    <property type="entry name" value="Kringle"/>
</dbReference>
<dbReference type="Pfam" id="PF00051">
    <property type="entry name" value="Kringle"/>
    <property type="match status" value="1"/>
</dbReference>
<keyword evidence="2 3" id="KW-1015">Disulfide bond</keyword>
<feature type="domain" description="Kringle" evidence="5">
    <location>
        <begin position="81"/>
        <end position="161"/>
    </location>
</feature>
<evidence type="ECO:0000256" key="2">
    <source>
        <dbReference type="ARBA" id="ARBA00023157"/>
    </source>
</evidence>
<dbReference type="PANTHER" id="PTHR24261:SF7">
    <property type="entry name" value="KRINGLE DOMAIN-CONTAINING PROTEIN"/>
    <property type="match status" value="1"/>
</dbReference>
<proteinExistence type="predicted"/>
<dbReference type="Gene3D" id="2.40.20.10">
    <property type="entry name" value="Plasminogen Kringle 4"/>
    <property type="match status" value="1"/>
</dbReference>
<dbReference type="InterPro" id="IPR038178">
    <property type="entry name" value="Kringle_sf"/>
</dbReference>
<sequence>MASIWNYSCFIFIWFGLFDLSRAARNNRFHGNALQNEHYKLDQSITVAEIHTDTRIQCANQCLLRACKAFLWKYSTASDDRCFSVDTWQYSGTWARTKSGIACQRWDSQFPQEHSTDHYNMPESSLTDAKNYCRDPSRAGNPWCYTVSDAKRWERCNLHRCFSNNNNCRLYGAAGSQNENVDGLTYMVMA</sequence>
<dbReference type="EMBL" id="CP111019">
    <property type="protein sequence ID" value="WAR13180.1"/>
    <property type="molecule type" value="Genomic_DNA"/>
</dbReference>
<dbReference type="CDD" id="cd00108">
    <property type="entry name" value="KR"/>
    <property type="match status" value="1"/>
</dbReference>
<evidence type="ECO:0000256" key="1">
    <source>
        <dbReference type="ARBA" id="ARBA00022572"/>
    </source>
</evidence>
<reference evidence="6" key="1">
    <citation type="submission" date="2022-11" db="EMBL/GenBank/DDBJ databases">
        <title>Centuries of genome instability and evolution in soft-shell clam transmissible cancer (bioRxiv).</title>
        <authorList>
            <person name="Hart S.F.M."/>
            <person name="Yonemitsu M.A."/>
            <person name="Giersch R.M."/>
            <person name="Beal B.F."/>
            <person name="Arriagada G."/>
            <person name="Davis B.W."/>
            <person name="Ostrander E.A."/>
            <person name="Goff S.P."/>
            <person name="Metzger M.J."/>
        </authorList>
    </citation>
    <scope>NUCLEOTIDE SEQUENCE</scope>
    <source>
        <strain evidence="6">MELC-2E11</strain>
        <tissue evidence="6">Siphon/mantle</tissue>
    </source>
</reference>
<dbReference type="SMART" id="SM00130">
    <property type="entry name" value="KR"/>
    <property type="match status" value="1"/>
</dbReference>
<evidence type="ECO:0000313" key="6">
    <source>
        <dbReference type="EMBL" id="WAR13180.1"/>
    </source>
</evidence>
<keyword evidence="4" id="KW-0732">Signal</keyword>
<feature type="chain" id="PRO_5045936848" evidence="4">
    <location>
        <begin position="24"/>
        <end position="190"/>
    </location>
</feature>
<name>A0ABY7EV60_MYAAR</name>
<feature type="disulfide bond" evidence="3">
    <location>
        <begin position="133"/>
        <end position="156"/>
    </location>
</feature>
<dbReference type="Proteomes" id="UP001164746">
    <property type="component" value="Chromosome 8"/>
</dbReference>
<keyword evidence="7" id="KW-1185">Reference proteome</keyword>
<protein>
    <submittedName>
        <fullName evidence="6">PLMN-like protein</fullName>
    </submittedName>
</protein>
<dbReference type="PROSITE" id="PS50070">
    <property type="entry name" value="KRINGLE_2"/>
    <property type="match status" value="1"/>
</dbReference>
<organism evidence="6 7">
    <name type="scientific">Mya arenaria</name>
    <name type="common">Soft-shell clam</name>
    <dbReference type="NCBI Taxonomy" id="6604"/>
    <lineage>
        <taxon>Eukaryota</taxon>
        <taxon>Metazoa</taxon>
        <taxon>Spiralia</taxon>
        <taxon>Lophotrochozoa</taxon>
        <taxon>Mollusca</taxon>
        <taxon>Bivalvia</taxon>
        <taxon>Autobranchia</taxon>
        <taxon>Heteroconchia</taxon>
        <taxon>Euheterodonta</taxon>
        <taxon>Imparidentia</taxon>
        <taxon>Neoheterodontei</taxon>
        <taxon>Myida</taxon>
        <taxon>Myoidea</taxon>
        <taxon>Myidae</taxon>
        <taxon>Mya</taxon>
    </lineage>
</organism>
<dbReference type="SUPFAM" id="SSF57440">
    <property type="entry name" value="Kringle-like"/>
    <property type="match status" value="1"/>
</dbReference>
<dbReference type="PANTHER" id="PTHR24261">
    <property type="entry name" value="PLASMINOGEN-RELATED"/>
    <property type="match status" value="1"/>
</dbReference>
<dbReference type="PRINTS" id="PR00018">
    <property type="entry name" value="KRINGLE"/>
</dbReference>
<feature type="signal peptide" evidence="4">
    <location>
        <begin position="1"/>
        <end position="23"/>
    </location>
</feature>
<evidence type="ECO:0000256" key="3">
    <source>
        <dbReference type="PROSITE-ProRule" id="PRU00121"/>
    </source>
</evidence>
<evidence type="ECO:0000259" key="5">
    <source>
        <dbReference type="PROSITE" id="PS50070"/>
    </source>
</evidence>
<keyword evidence="1 3" id="KW-0420">Kringle</keyword>
<dbReference type="InterPro" id="IPR050759">
    <property type="entry name" value="Serine_protease_kringle"/>
</dbReference>
<evidence type="ECO:0000256" key="4">
    <source>
        <dbReference type="SAM" id="SignalP"/>
    </source>
</evidence>
<gene>
    <name evidence="6" type="ORF">MAR_027360</name>
</gene>
<accession>A0ABY7EV60</accession>
<dbReference type="InterPro" id="IPR013806">
    <property type="entry name" value="Kringle-like"/>
</dbReference>
<evidence type="ECO:0000313" key="7">
    <source>
        <dbReference type="Proteomes" id="UP001164746"/>
    </source>
</evidence>